<keyword evidence="3 6" id="KW-1133">Transmembrane helix</keyword>
<dbReference type="GO" id="GO:0016020">
    <property type="term" value="C:membrane"/>
    <property type="evidence" value="ECO:0007669"/>
    <property type="project" value="UniProtKB-SubCell"/>
</dbReference>
<dbReference type="GO" id="GO:0005783">
    <property type="term" value="C:endoplasmic reticulum"/>
    <property type="evidence" value="ECO:0007669"/>
    <property type="project" value="TreeGrafter"/>
</dbReference>
<dbReference type="PANTHER" id="PTHR13439:SF0">
    <property type="entry name" value="TOPOISOMERASE I DAMAGE AFFECTED PROTEIN 4"/>
    <property type="match status" value="1"/>
</dbReference>
<feature type="transmembrane region" description="Helical" evidence="6">
    <location>
        <begin position="122"/>
        <end position="140"/>
    </location>
</feature>
<sequence length="254" mass="28294">MIAVDRDILVHIGGFLVAYNLLGRAYAALSTKYSTTYNELSPFDQTGWTGRLVSLTHAPIAVALAWRCLRDYECWTCAATLIHAHDAKGVFALAHTGGYLLHDFVDLLINGKKHKKYDGGPLVFLHHVAAICSYCIVASYRKCTLLYVIWILCELSTPFLNGIWFFSKMKLKPQRTACGLMLFLSYVPTRIYASPATAAALYAARDDVRELPAFLVGFLLAMLIFATVMNYFWFYKISLGIMKALGLGAKKKAA</sequence>
<evidence type="ECO:0000256" key="4">
    <source>
        <dbReference type="ARBA" id="ARBA00023136"/>
    </source>
</evidence>
<evidence type="ECO:0000256" key="3">
    <source>
        <dbReference type="ARBA" id="ARBA00022989"/>
    </source>
</evidence>
<dbReference type="Pfam" id="PF03798">
    <property type="entry name" value="TRAM_LAG1_CLN8"/>
    <property type="match status" value="1"/>
</dbReference>
<dbReference type="AlphaFoldDB" id="A0A8J2S5L3"/>
<feature type="transmembrane region" description="Helical" evidence="6">
    <location>
        <begin position="178"/>
        <end position="202"/>
    </location>
</feature>
<keyword evidence="2 5" id="KW-0812">Transmembrane</keyword>
<gene>
    <name evidence="8" type="ORF">PECAL_1P13810</name>
</gene>
<dbReference type="InterPro" id="IPR050846">
    <property type="entry name" value="TLCD"/>
</dbReference>
<evidence type="ECO:0000256" key="1">
    <source>
        <dbReference type="ARBA" id="ARBA00004141"/>
    </source>
</evidence>
<reference evidence="8" key="1">
    <citation type="submission" date="2021-11" db="EMBL/GenBank/DDBJ databases">
        <authorList>
            <consortium name="Genoscope - CEA"/>
            <person name="William W."/>
        </authorList>
    </citation>
    <scope>NUCLEOTIDE SEQUENCE</scope>
</reference>
<evidence type="ECO:0000256" key="2">
    <source>
        <dbReference type="ARBA" id="ARBA00022692"/>
    </source>
</evidence>
<protein>
    <recommendedName>
        <fullName evidence="7">TLC domain-containing protein</fullName>
    </recommendedName>
</protein>
<dbReference type="OrthoDB" id="10266980at2759"/>
<keyword evidence="4 5" id="KW-0472">Membrane</keyword>
<evidence type="ECO:0000259" key="7">
    <source>
        <dbReference type="PROSITE" id="PS50922"/>
    </source>
</evidence>
<dbReference type="EMBL" id="CAKKNE010000001">
    <property type="protein sequence ID" value="CAH0364983.1"/>
    <property type="molecule type" value="Genomic_DNA"/>
</dbReference>
<feature type="transmembrane region" description="Helical" evidence="6">
    <location>
        <begin position="214"/>
        <end position="234"/>
    </location>
</feature>
<evidence type="ECO:0000313" key="8">
    <source>
        <dbReference type="EMBL" id="CAH0364983.1"/>
    </source>
</evidence>
<feature type="domain" description="TLC" evidence="7">
    <location>
        <begin position="43"/>
        <end position="246"/>
    </location>
</feature>
<dbReference type="PANTHER" id="PTHR13439">
    <property type="entry name" value="CT120 PROTEIN"/>
    <property type="match status" value="1"/>
</dbReference>
<evidence type="ECO:0000256" key="6">
    <source>
        <dbReference type="SAM" id="Phobius"/>
    </source>
</evidence>
<comment type="caution">
    <text evidence="8">The sequence shown here is derived from an EMBL/GenBank/DDBJ whole genome shotgun (WGS) entry which is preliminary data.</text>
</comment>
<evidence type="ECO:0000313" key="9">
    <source>
        <dbReference type="Proteomes" id="UP000789595"/>
    </source>
</evidence>
<name>A0A8J2S5L3_9STRA</name>
<accession>A0A8J2S5L3</accession>
<organism evidence="8 9">
    <name type="scientific">Pelagomonas calceolata</name>
    <dbReference type="NCBI Taxonomy" id="35677"/>
    <lineage>
        <taxon>Eukaryota</taxon>
        <taxon>Sar</taxon>
        <taxon>Stramenopiles</taxon>
        <taxon>Ochrophyta</taxon>
        <taxon>Pelagophyceae</taxon>
        <taxon>Pelagomonadales</taxon>
        <taxon>Pelagomonadaceae</taxon>
        <taxon>Pelagomonas</taxon>
    </lineage>
</organism>
<keyword evidence="9" id="KW-1185">Reference proteome</keyword>
<dbReference type="InterPro" id="IPR006634">
    <property type="entry name" value="TLC-dom"/>
</dbReference>
<dbReference type="PROSITE" id="PS50922">
    <property type="entry name" value="TLC"/>
    <property type="match status" value="1"/>
</dbReference>
<evidence type="ECO:0000256" key="5">
    <source>
        <dbReference type="PROSITE-ProRule" id="PRU00205"/>
    </source>
</evidence>
<feature type="transmembrane region" description="Helical" evidence="6">
    <location>
        <begin position="146"/>
        <end position="166"/>
    </location>
</feature>
<dbReference type="Proteomes" id="UP000789595">
    <property type="component" value="Unassembled WGS sequence"/>
</dbReference>
<comment type="subcellular location">
    <subcellularLocation>
        <location evidence="1">Membrane</location>
        <topology evidence="1">Multi-pass membrane protein</topology>
    </subcellularLocation>
</comment>
<proteinExistence type="predicted"/>
<dbReference type="SMART" id="SM00724">
    <property type="entry name" value="TLC"/>
    <property type="match status" value="1"/>
</dbReference>
<dbReference type="GO" id="GO:0055088">
    <property type="term" value="P:lipid homeostasis"/>
    <property type="evidence" value="ECO:0007669"/>
    <property type="project" value="TreeGrafter"/>
</dbReference>